<name>A0A410P6G4_VELA1</name>
<keyword evidence="1" id="KW-0732">Signal</keyword>
<dbReference type="InterPro" id="IPR050553">
    <property type="entry name" value="Thioredoxin_ResA/DsbE_sf"/>
</dbReference>
<keyword evidence="4" id="KW-1185">Reference proteome</keyword>
<dbReference type="GO" id="GO:0016209">
    <property type="term" value="F:antioxidant activity"/>
    <property type="evidence" value="ECO:0007669"/>
    <property type="project" value="InterPro"/>
</dbReference>
<protein>
    <submittedName>
        <fullName evidence="3">Thiol:disulfide oxidoreductase related to ResA</fullName>
    </submittedName>
</protein>
<evidence type="ECO:0000259" key="2">
    <source>
        <dbReference type="PROSITE" id="PS51352"/>
    </source>
</evidence>
<dbReference type="GO" id="GO:0016491">
    <property type="term" value="F:oxidoreductase activity"/>
    <property type="evidence" value="ECO:0007669"/>
    <property type="project" value="InterPro"/>
</dbReference>
<dbReference type="EMBL" id="CP019384">
    <property type="protein sequence ID" value="QAT17544.1"/>
    <property type="molecule type" value="Genomic_DNA"/>
</dbReference>
<evidence type="ECO:0000313" key="4">
    <source>
        <dbReference type="Proteomes" id="UP000287243"/>
    </source>
</evidence>
<evidence type="ECO:0000313" key="3">
    <source>
        <dbReference type="EMBL" id="QAT17544.1"/>
    </source>
</evidence>
<dbReference type="Proteomes" id="UP000287243">
    <property type="component" value="Chromosome"/>
</dbReference>
<feature type="chain" id="PRO_5019289230" evidence="1">
    <location>
        <begin position="18"/>
        <end position="153"/>
    </location>
</feature>
<feature type="domain" description="Thioredoxin" evidence="2">
    <location>
        <begin position="19"/>
        <end position="153"/>
    </location>
</feature>
<reference evidence="3 4" key="1">
    <citation type="submission" date="2017-01" db="EMBL/GenBank/DDBJ databases">
        <title>First insights into the biology of 'candidatus Vampirococcus archaeovorus'.</title>
        <authorList>
            <person name="Kizina J."/>
            <person name="Jordan S."/>
            <person name="Stueber K."/>
            <person name="Reinhardt R."/>
            <person name="Harder J."/>
        </authorList>
    </citation>
    <scope>NUCLEOTIDE SEQUENCE [LARGE SCALE GENOMIC DNA]</scope>
    <source>
        <strain evidence="3 4">LiM</strain>
    </source>
</reference>
<dbReference type="Pfam" id="PF00578">
    <property type="entry name" value="AhpC-TSA"/>
    <property type="match status" value="1"/>
</dbReference>
<evidence type="ECO:0000256" key="1">
    <source>
        <dbReference type="SAM" id="SignalP"/>
    </source>
</evidence>
<dbReference type="SUPFAM" id="SSF52833">
    <property type="entry name" value="Thioredoxin-like"/>
    <property type="match status" value="1"/>
</dbReference>
<dbReference type="InterPro" id="IPR013766">
    <property type="entry name" value="Thioredoxin_domain"/>
</dbReference>
<dbReference type="CDD" id="cd02966">
    <property type="entry name" value="TlpA_like_family"/>
    <property type="match status" value="1"/>
</dbReference>
<dbReference type="InterPro" id="IPR000866">
    <property type="entry name" value="AhpC/TSA"/>
</dbReference>
<organism evidence="3 4">
    <name type="scientific">Velamenicoccus archaeovorus</name>
    <dbReference type="NCBI Taxonomy" id="1930593"/>
    <lineage>
        <taxon>Bacteria</taxon>
        <taxon>Pseudomonadati</taxon>
        <taxon>Candidatus Omnitrophota</taxon>
        <taxon>Candidatus Velamenicoccus</taxon>
    </lineage>
</organism>
<dbReference type="AlphaFoldDB" id="A0A410P6G4"/>
<dbReference type="InterPro" id="IPR036249">
    <property type="entry name" value="Thioredoxin-like_sf"/>
</dbReference>
<dbReference type="KEGG" id="vai:BU251_07350"/>
<gene>
    <name evidence="3" type="ORF">BU251_07350</name>
</gene>
<sequence length="153" mass="17156">MVFLGFLLVLSFQDLMAAAGEGKLAQDFTLVSTAGRTVSLSDYKDKKNVIIMFWKTNGLYCPFELNNLKERYQKLEKEGFEVLAVNKKEAAAKVASFAGKQGLPFPVLLDEDGKICDIYDIGGVPVFLIINKEGVITWRGYRFPERYAELTSL</sequence>
<dbReference type="PANTHER" id="PTHR42852">
    <property type="entry name" value="THIOL:DISULFIDE INTERCHANGE PROTEIN DSBE"/>
    <property type="match status" value="1"/>
</dbReference>
<dbReference type="PROSITE" id="PS51352">
    <property type="entry name" value="THIOREDOXIN_2"/>
    <property type="match status" value="1"/>
</dbReference>
<dbReference type="PANTHER" id="PTHR42852:SF13">
    <property type="entry name" value="PROTEIN DIPZ"/>
    <property type="match status" value="1"/>
</dbReference>
<proteinExistence type="predicted"/>
<feature type="signal peptide" evidence="1">
    <location>
        <begin position="1"/>
        <end position="17"/>
    </location>
</feature>
<dbReference type="Gene3D" id="3.40.30.10">
    <property type="entry name" value="Glutaredoxin"/>
    <property type="match status" value="1"/>
</dbReference>
<accession>A0A410P6G4</accession>